<evidence type="ECO:0000256" key="8">
    <source>
        <dbReference type="ARBA" id="ARBA00023242"/>
    </source>
</evidence>
<evidence type="ECO:0000256" key="5">
    <source>
        <dbReference type="ARBA" id="ARBA00023125"/>
    </source>
</evidence>
<dbReference type="FunFam" id="1.10.10.60:FF:000065">
    <property type="entry name" value="Visual system homeobox 1"/>
    <property type="match status" value="1"/>
</dbReference>
<dbReference type="WormBase" id="SRAE_2000198000">
    <property type="protein sequence ID" value="SRP04379"/>
    <property type="gene ID" value="WBGene00262187"/>
</dbReference>
<dbReference type="GO" id="GO:1990837">
    <property type="term" value="F:sequence-specific double-stranded DNA binding"/>
    <property type="evidence" value="ECO:0007669"/>
    <property type="project" value="TreeGrafter"/>
</dbReference>
<dbReference type="InterPro" id="IPR009057">
    <property type="entry name" value="Homeodomain-like_sf"/>
</dbReference>
<evidence type="ECO:0000313" key="15">
    <source>
        <dbReference type="Proteomes" id="UP000035682"/>
    </source>
</evidence>
<gene>
    <name evidence="14 16 17" type="ORF">SRAE_2000198000</name>
</gene>
<keyword evidence="8 9" id="KW-0539">Nucleus</keyword>
<dbReference type="Pfam" id="PF00046">
    <property type="entry name" value="Homeodomain"/>
    <property type="match status" value="1"/>
</dbReference>
<dbReference type="PROSITE" id="PS50071">
    <property type="entry name" value="HOMEOBOX_2"/>
    <property type="match status" value="1"/>
</dbReference>
<dbReference type="SUPFAM" id="SSF46689">
    <property type="entry name" value="Homeodomain-like"/>
    <property type="match status" value="1"/>
</dbReference>
<reference evidence="16" key="2">
    <citation type="submission" date="2020-12" db="UniProtKB">
        <authorList>
            <consortium name="WormBaseParasite"/>
        </authorList>
    </citation>
    <scope>IDENTIFICATION</scope>
</reference>
<dbReference type="STRING" id="34506.A0A090LC03"/>
<dbReference type="PROSITE" id="PS51496">
    <property type="entry name" value="CVC"/>
    <property type="match status" value="1"/>
</dbReference>
<dbReference type="PROSITE" id="PS00027">
    <property type="entry name" value="HOMEOBOX_1"/>
    <property type="match status" value="1"/>
</dbReference>
<dbReference type="InterPro" id="IPR001356">
    <property type="entry name" value="HD"/>
</dbReference>
<dbReference type="PANTHER" id="PTHR46892:SF3">
    <property type="entry name" value="VISUAL SYSTEM HOMEOBOX 2"/>
    <property type="match status" value="1"/>
</dbReference>
<evidence type="ECO:0000256" key="10">
    <source>
        <dbReference type="RuleBase" id="RU000682"/>
    </source>
</evidence>
<feature type="region of interest" description="Disordered" evidence="11">
    <location>
        <begin position="1"/>
        <end position="20"/>
    </location>
</feature>
<dbReference type="GO" id="GO:0000981">
    <property type="term" value="F:DNA-binding transcription factor activity, RNA polymerase II-specific"/>
    <property type="evidence" value="ECO:0007669"/>
    <property type="project" value="InterPro"/>
</dbReference>
<protein>
    <submittedName>
        <fullName evidence="14 16">Homeobox domain and Homeodomain-like and CVC domain-containing protein</fullName>
    </submittedName>
</protein>
<dbReference type="PANTHER" id="PTHR46892">
    <property type="entry name" value="VISUAL SYSTEM HOMEOBOX 2"/>
    <property type="match status" value="1"/>
</dbReference>
<keyword evidence="6 9" id="KW-0371">Homeobox</keyword>
<dbReference type="InterPro" id="IPR023339">
    <property type="entry name" value="CVC"/>
</dbReference>
<feature type="domain" description="CVC" evidence="13">
    <location>
        <begin position="313"/>
        <end position="370"/>
    </location>
</feature>
<evidence type="ECO:0000256" key="7">
    <source>
        <dbReference type="ARBA" id="ARBA00023163"/>
    </source>
</evidence>
<evidence type="ECO:0000313" key="14">
    <source>
        <dbReference type="EMBL" id="CEF67316.1"/>
    </source>
</evidence>
<evidence type="ECO:0000256" key="3">
    <source>
        <dbReference type="ARBA" id="ARBA00022473"/>
    </source>
</evidence>
<evidence type="ECO:0000256" key="11">
    <source>
        <dbReference type="SAM" id="MobiDB-lite"/>
    </source>
</evidence>
<dbReference type="CDD" id="cd00086">
    <property type="entry name" value="homeodomain"/>
    <property type="match status" value="1"/>
</dbReference>
<evidence type="ECO:0000259" key="12">
    <source>
        <dbReference type="PROSITE" id="PS50071"/>
    </source>
</evidence>
<evidence type="ECO:0000256" key="2">
    <source>
        <dbReference type="ARBA" id="ARBA00005733"/>
    </source>
</evidence>
<dbReference type="Proteomes" id="UP000035682">
    <property type="component" value="Unplaced"/>
</dbReference>
<feature type="compositionally biased region" description="Low complexity" evidence="11">
    <location>
        <begin position="231"/>
        <end position="244"/>
    </location>
</feature>
<feature type="domain" description="Homeobox" evidence="12">
    <location>
        <begin position="251"/>
        <end position="311"/>
    </location>
</feature>
<dbReference type="OrthoDB" id="6159439at2759"/>
<keyword evidence="3" id="KW-0217">Developmental protein</keyword>
<dbReference type="RefSeq" id="XP_024506516.1">
    <property type="nucleotide sequence ID" value="XM_024652995.1"/>
</dbReference>
<comment type="similarity">
    <text evidence="2">Belongs to the paired homeobox family.</text>
</comment>
<keyword evidence="4" id="KW-0805">Transcription regulation</keyword>
<dbReference type="InterPro" id="IPR017970">
    <property type="entry name" value="Homeobox_CS"/>
</dbReference>
<feature type="DNA-binding region" description="Homeobox" evidence="9">
    <location>
        <begin position="253"/>
        <end position="312"/>
    </location>
</feature>
<evidence type="ECO:0000313" key="16">
    <source>
        <dbReference type="WBParaSite" id="SRAE_2000198000.1"/>
    </source>
</evidence>
<comment type="subcellular location">
    <subcellularLocation>
        <location evidence="1 9 10">Nucleus</location>
    </subcellularLocation>
</comment>
<dbReference type="Gene3D" id="1.10.10.60">
    <property type="entry name" value="Homeodomain-like"/>
    <property type="match status" value="1"/>
</dbReference>
<proteinExistence type="inferred from homology"/>
<dbReference type="SMART" id="SM00389">
    <property type="entry name" value="HOX"/>
    <property type="match status" value="1"/>
</dbReference>
<dbReference type="CTD" id="36379681"/>
<evidence type="ECO:0000256" key="4">
    <source>
        <dbReference type="ARBA" id="ARBA00023015"/>
    </source>
</evidence>
<dbReference type="AlphaFoldDB" id="A0A090LC03"/>
<reference evidence="14 15" key="1">
    <citation type="submission" date="2014-09" db="EMBL/GenBank/DDBJ databases">
        <authorList>
            <person name="Martin A.A."/>
        </authorList>
    </citation>
    <scope>NUCLEOTIDE SEQUENCE</scope>
    <source>
        <strain evidence="15">ED321</strain>
        <strain evidence="14">ED321 Heterogonic</strain>
    </source>
</reference>
<dbReference type="GeneID" id="36379681"/>
<dbReference type="EMBL" id="LN609529">
    <property type="protein sequence ID" value="CEF67316.1"/>
    <property type="molecule type" value="Genomic_DNA"/>
</dbReference>
<keyword evidence="15" id="KW-1185">Reference proteome</keyword>
<evidence type="ECO:0000256" key="9">
    <source>
        <dbReference type="PROSITE-ProRule" id="PRU00108"/>
    </source>
</evidence>
<keyword evidence="5 9" id="KW-0238">DNA-binding</keyword>
<dbReference type="InterPro" id="IPR052294">
    <property type="entry name" value="VSX_homeobox_regulators"/>
</dbReference>
<keyword evidence="7" id="KW-0804">Transcription</keyword>
<organism evidence="14">
    <name type="scientific">Strongyloides ratti</name>
    <name type="common">Parasitic roundworm</name>
    <dbReference type="NCBI Taxonomy" id="34506"/>
    <lineage>
        <taxon>Eukaryota</taxon>
        <taxon>Metazoa</taxon>
        <taxon>Ecdysozoa</taxon>
        <taxon>Nematoda</taxon>
        <taxon>Chromadorea</taxon>
        <taxon>Rhabditida</taxon>
        <taxon>Tylenchina</taxon>
        <taxon>Panagrolaimomorpha</taxon>
        <taxon>Strongyloidoidea</taxon>
        <taxon>Strongyloididae</taxon>
        <taxon>Strongyloides</taxon>
    </lineage>
</organism>
<evidence type="ECO:0000313" key="17">
    <source>
        <dbReference type="WormBase" id="SRAE_2000198000"/>
    </source>
</evidence>
<evidence type="ECO:0000259" key="13">
    <source>
        <dbReference type="PROSITE" id="PS51496"/>
    </source>
</evidence>
<evidence type="ECO:0000256" key="1">
    <source>
        <dbReference type="ARBA" id="ARBA00004123"/>
    </source>
</evidence>
<evidence type="ECO:0000256" key="6">
    <source>
        <dbReference type="ARBA" id="ARBA00023155"/>
    </source>
</evidence>
<name>A0A090LC03_STRRB</name>
<sequence>MLATCQPQPSHTTSLAGNIKNSGNIMSSTATISSTTSTTSSINDANHVMMPPSAITTNDNLSSGYSLSQFAYNAAKAAAPFAIHEILGLAGGITNHINNGNSTNSSNMVLENYSNSNINNYSTNNNFFSTTTNQQIFDGNFINTHNLGNMNNPHVMHENRLNGTINSFISNPFEYGCSGNSNINGNVHGFSMYDGNCNRIYNMNSPSSSSLSNLMIEDITSTTIKNEMRSNKSFTNDTTSSSNSCGGVSKKKKRRHRTIFTQQQVDELEKAFQDAHYPDVYAREHISAKTDLPEDRIQVWFQNRRAKWRKTEKTWGKSTIMAEYGLYGAMVRHSLPLPETITKSSNSNITDDIKESPAPWLLGMHKKSIEAATHLENIQGIDENDTDEDDDN</sequence>
<accession>A0A090LC03</accession>
<feature type="region of interest" description="Disordered" evidence="11">
    <location>
        <begin position="231"/>
        <end position="256"/>
    </location>
</feature>
<dbReference type="WBParaSite" id="SRAE_2000198000.1">
    <property type="protein sequence ID" value="SRAE_2000198000.1"/>
    <property type="gene ID" value="WBGene00262187"/>
</dbReference>
<dbReference type="GO" id="GO:0005634">
    <property type="term" value="C:nucleus"/>
    <property type="evidence" value="ECO:0007669"/>
    <property type="project" value="UniProtKB-SubCell"/>
</dbReference>